<protein>
    <submittedName>
        <fullName evidence="1">Uncharacterized protein</fullName>
    </submittedName>
</protein>
<accession>A0AAV1BA62</accession>
<dbReference type="AlphaFoldDB" id="A0AAV1BA62"/>
<evidence type="ECO:0000313" key="2">
    <source>
        <dbReference type="Proteomes" id="UP001157006"/>
    </source>
</evidence>
<name>A0AAV1BA62_VICFA</name>
<organism evidence="1 2">
    <name type="scientific">Vicia faba</name>
    <name type="common">Broad bean</name>
    <name type="synonym">Faba vulgaris</name>
    <dbReference type="NCBI Taxonomy" id="3906"/>
    <lineage>
        <taxon>Eukaryota</taxon>
        <taxon>Viridiplantae</taxon>
        <taxon>Streptophyta</taxon>
        <taxon>Embryophyta</taxon>
        <taxon>Tracheophyta</taxon>
        <taxon>Spermatophyta</taxon>
        <taxon>Magnoliopsida</taxon>
        <taxon>eudicotyledons</taxon>
        <taxon>Gunneridae</taxon>
        <taxon>Pentapetalae</taxon>
        <taxon>rosids</taxon>
        <taxon>fabids</taxon>
        <taxon>Fabales</taxon>
        <taxon>Fabaceae</taxon>
        <taxon>Papilionoideae</taxon>
        <taxon>50 kb inversion clade</taxon>
        <taxon>NPAAA clade</taxon>
        <taxon>Hologalegina</taxon>
        <taxon>IRL clade</taxon>
        <taxon>Fabeae</taxon>
        <taxon>Vicia</taxon>
    </lineage>
</organism>
<evidence type="ECO:0000313" key="1">
    <source>
        <dbReference type="EMBL" id="CAI8618270.1"/>
    </source>
</evidence>
<proteinExistence type="predicted"/>
<gene>
    <name evidence="1" type="ORF">VFH_VI115320</name>
</gene>
<dbReference type="Proteomes" id="UP001157006">
    <property type="component" value="Chromosome 6"/>
</dbReference>
<reference evidence="1 2" key="1">
    <citation type="submission" date="2023-01" db="EMBL/GenBank/DDBJ databases">
        <authorList>
            <person name="Kreplak J."/>
        </authorList>
    </citation>
    <scope>NUCLEOTIDE SEQUENCE [LARGE SCALE GENOMIC DNA]</scope>
</reference>
<sequence>MHLRKHKFWTRKIVPLKCIGLVEQENVSHAKTLTQSNKYKANVSVQNPTTWNFLDPTNLSQPLDSSLSQSGPSDSFGFSSHIYFPNQAGPSLCTSPFPHAEKPWAISGFPHVPLRDTLPKNNLQRLFSSSPDQDTRPLQDTIVIRPGFPINYSNLEDKILIRQNSNDRLI</sequence>
<dbReference type="EMBL" id="OX451741">
    <property type="protein sequence ID" value="CAI8618270.1"/>
    <property type="molecule type" value="Genomic_DNA"/>
</dbReference>
<keyword evidence="2" id="KW-1185">Reference proteome</keyword>